<organism evidence="1 2">
    <name type="scientific">Pedobacter africanus</name>
    <dbReference type="NCBI Taxonomy" id="151894"/>
    <lineage>
        <taxon>Bacteria</taxon>
        <taxon>Pseudomonadati</taxon>
        <taxon>Bacteroidota</taxon>
        <taxon>Sphingobacteriia</taxon>
        <taxon>Sphingobacteriales</taxon>
        <taxon>Sphingobacteriaceae</taxon>
        <taxon>Pedobacter</taxon>
    </lineage>
</organism>
<proteinExistence type="predicted"/>
<dbReference type="Proteomes" id="UP001246858">
    <property type="component" value="Unassembled WGS sequence"/>
</dbReference>
<evidence type="ECO:0000313" key="1">
    <source>
        <dbReference type="EMBL" id="MDR6785634.1"/>
    </source>
</evidence>
<gene>
    <name evidence="1" type="ORF">J2X78_004219</name>
</gene>
<sequence length="494" mass="54268">MTFKNLSEKLNKTARTLSVALPLIYLFCSVLFSADILSFVFQIIYQSTMAKQPVSSVSVGSLSKRDTLISILIIGLLFFIFGFVSWINAILIPYFKIACELSNFESYLVAFAFYISYFVMSVPSSFLLKSVGFKKGMMIGFWTMALGAFIFVPAALTRTYEVFLLGLFSLGAGLAILQTAANPYITVLGPRERAAQRISIMGICNKGAGILAPLLFAAVILKATDGELFKQLPLMNAAEKSAALDELIRRVIVPYACVGAVLVGLGLMVRYSPLPEIDTEHESEDVAAANSGKTSIFQFPHLILGAVAIFLHVGTQVIAIDTIIGYAGSMNIHLLEAKIFPSYTLFATICGYTIGILIIPKFISQVNVLRICTLLGTVFTLLIIFGHGPVRILGHTADISIWFVVLLGLANSLVWAGIWPLALDGLGRYTKLGASIMIMGLCGNAIMPLFYGYLADVYDLRTAYWVLFPCYLYLVFYAFKGYQIRNWSIQSINR</sequence>
<reference evidence="1" key="1">
    <citation type="submission" date="2023-07" db="EMBL/GenBank/DDBJ databases">
        <title>Sorghum-associated microbial communities from plants grown in Nebraska, USA.</title>
        <authorList>
            <person name="Schachtman D."/>
        </authorList>
    </citation>
    <scope>NUCLEOTIDE SEQUENCE</scope>
    <source>
        <strain evidence="1">2697</strain>
    </source>
</reference>
<name>A0ACC6L207_9SPHI</name>
<dbReference type="EMBL" id="JAVDTF010000004">
    <property type="protein sequence ID" value="MDR6785634.1"/>
    <property type="molecule type" value="Genomic_DNA"/>
</dbReference>
<evidence type="ECO:0000313" key="2">
    <source>
        <dbReference type="Proteomes" id="UP001246858"/>
    </source>
</evidence>
<accession>A0ACC6L207</accession>
<comment type="caution">
    <text evidence="1">The sequence shown here is derived from an EMBL/GenBank/DDBJ whole genome shotgun (WGS) entry which is preliminary data.</text>
</comment>
<keyword evidence="2" id="KW-1185">Reference proteome</keyword>
<protein>
    <submittedName>
        <fullName evidence="1">Glucose/galactose transporter</fullName>
    </submittedName>
</protein>